<reference evidence="1 2" key="1">
    <citation type="submission" date="2020-12" db="EMBL/GenBank/DDBJ databases">
        <title>Brachybacterium sp. MASK1Z-5, whole genome shotgun sequence.</title>
        <authorList>
            <person name="Tuo L."/>
        </authorList>
    </citation>
    <scope>NUCLEOTIDE SEQUENCE [LARGE SCALE GENOMIC DNA]</scope>
    <source>
        <strain evidence="1 2">MASK1Z-5</strain>
    </source>
</reference>
<organism evidence="1 2">
    <name type="scientific">Brachybacterium halotolerans</name>
    <dbReference type="NCBI Taxonomy" id="2795215"/>
    <lineage>
        <taxon>Bacteria</taxon>
        <taxon>Bacillati</taxon>
        <taxon>Actinomycetota</taxon>
        <taxon>Actinomycetes</taxon>
        <taxon>Micrococcales</taxon>
        <taxon>Dermabacteraceae</taxon>
        <taxon>Brachybacterium</taxon>
    </lineage>
</organism>
<protein>
    <submittedName>
        <fullName evidence="1">Uncharacterized protein</fullName>
    </submittedName>
</protein>
<dbReference type="EMBL" id="JAEDAJ010000001">
    <property type="protein sequence ID" value="MBK0330202.1"/>
    <property type="molecule type" value="Genomic_DNA"/>
</dbReference>
<sequence length="176" mass="18853">MANGFKINKQAIRKMSREIEREFAKNPVRVPLEADHGVVSLPAATTVNNYNGPVVTVNGDHAQLAWDNQSVTQVQEHSEQVAAGYEQLAQLLTDILASLSTFQLDETDGAELRENANLVLQEVVKSEPDQGIVRRGVTLIKGLLAPISAGLGKAATEEAAEGARQVIDALGASLPF</sequence>
<gene>
    <name evidence="1" type="ORF">I8D64_02125</name>
</gene>
<accession>A0ABS1B6S2</accession>
<name>A0ABS1B6S2_9MICO</name>
<dbReference type="Proteomes" id="UP000612352">
    <property type="component" value="Unassembled WGS sequence"/>
</dbReference>
<keyword evidence="2" id="KW-1185">Reference proteome</keyword>
<evidence type="ECO:0000313" key="2">
    <source>
        <dbReference type="Proteomes" id="UP000612352"/>
    </source>
</evidence>
<evidence type="ECO:0000313" key="1">
    <source>
        <dbReference type="EMBL" id="MBK0330202.1"/>
    </source>
</evidence>
<comment type="caution">
    <text evidence="1">The sequence shown here is derived from an EMBL/GenBank/DDBJ whole genome shotgun (WGS) entry which is preliminary data.</text>
</comment>
<proteinExistence type="predicted"/>